<keyword evidence="3" id="KW-1185">Reference proteome</keyword>
<feature type="compositionally biased region" description="Pro residues" evidence="1">
    <location>
        <begin position="54"/>
        <end position="66"/>
    </location>
</feature>
<reference evidence="3" key="1">
    <citation type="submission" date="2017-12" db="EMBL/GenBank/DDBJ databases">
        <title>Draft genome sequence of Telmatospirillum siberiense 26-4b1T, an acidotolerant peatland alphaproteobacterium potentially involved in sulfur cycling.</title>
        <authorList>
            <person name="Hausmann B."/>
            <person name="Pjevac P."/>
            <person name="Schreck K."/>
            <person name="Herbold C.W."/>
            <person name="Daims H."/>
            <person name="Wagner M."/>
            <person name="Pester M."/>
            <person name="Loy A."/>
        </authorList>
    </citation>
    <scope>NUCLEOTIDE SEQUENCE [LARGE SCALE GENOMIC DNA]</scope>
    <source>
        <strain evidence="3">26-4b1</strain>
    </source>
</reference>
<dbReference type="AlphaFoldDB" id="A0A2N3PNK3"/>
<name>A0A2N3PNK3_9PROT</name>
<organism evidence="2 3">
    <name type="scientific">Telmatospirillum siberiense</name>
    <dbReference type="NCBI Taxonomy" id="382514"/>
    <lineage>
        <taxon>Bacteria</taxon>
        <taxon>Pseudomonadati</taxon>
        <taxon>Pseudomonadota</taxon>
        <taxon>Alphaproteobacteria</taxon>
        <taxon>Rhodospirillales</taxon>
        <taxon>Rhodospirillaceae</taxon>
        <taxon>Telmatospirillum</taxon>
    </lineage>
</organism>
<dbReference type="EMBL" id="PIUM01000040">
    <property type="protein sequence ID" value="PKU21993.1"/>
    <property type="molecule type" value="Genomic_DNA"/>
</dbReference>
<evidence type="ECO:0000313" key="2">
    <source>
        <dbReference type="EMBL" id="PKU21993.1"/>
    </source>
</evidence>
<comment type="caution">
    <text evidence="2">The sequence shown here is derived from an EMBL/GenBank/DDBJ whole genome shotgun (WGS) entry which is preliminary data.</text>
</comment>
<dbReference type="Proteomes" id="UP000233293">
    <property type="component" value="Unassembled WGS sequence"/>
</dbReference>
<protein>
    <submittedName>
        <fullName evidence="2">Uncharacterized protein</fullName>
    </submittedName>
</protein>
<evidence type="ECO:0000313" key="3">
    <source>
        <dbReference type="Proteomes" id="UP000233293"/>
    </source>
</evidence>
<accession>A0A2N3PNK3</accession>
<feature type="region of interest" description="Disordered" evidence="1">
    <location>
        <begin position="36"/>
        <end position="66"/>
    </location>
</feature>
<evidence type="ECO:0000256" key="1">
    <source>
        <dbReference type="SAM" id="MobiDB-lite"/>
    </source>
</evidence>
<sequence length="128" mass="13875">MLCRLWLAGLGRSSIATMLFERFGIVRSPASISTRATRLGLPPRDSSKLQAPKLPKPTPADHLPPPPVEPVAKLRKCLGPQCGKHFWSEHAGIRLCPTCAGRVSALNDGMTTITHLSGAWRIAKRAAF</sequence>
<proteinExistence type="predicted"/>
<gene>
    <name evidence="2" type="ORF">CWS72_24115</name>
</gene>